<evidence type="ECO:0000256" key="5">
    <source>
        <dbReference type="ARBA" id="ARBA00022970"/>
    </source>
</evidence>
<dbReference type="PANTHER" id="PTHR48017">
    <property type="entry name" value="OS05G0424000 PROTEIN-RELATED"/>
    <property type="match status" value="1"/>
</dbReference>
<keyword evidence="5" id="KW-0029">Amino-acid transport</keyword>
<dbReference type="Pfam" id="PF01490">
    <property type="entry name" value="Aa_trans"/>
    <property type="match status" value="1"/>
</dbReference>
<dbReference type="AlphaFoldDB" id="A0AAE2CWX2"/>
<gene>
    <name evidence="12" type="ORF">Salat_0092200</name>
</gene>
<feature type="transmembrane region" description="Helical" evidence="10">
    <location>
        <begin position="472"/>
        <end position="496"/>
    </location>
</feature>
<evidence type="ECO:0000256" key="1">
    <source>
        <dbReference type="ARBA" id="ARBA00004370"/>
    </source>
</evidence>
<reference evidence="12" key="1">
    <citation type="submission" date="2020-06" db="EMBL/GenBank/DDBJ databases">
        <authorList>
            <person name="Li T."/>
            <person name="Hu X."/>
            <person name="Zhang T."/>
            <person name="Song X."/>
            <person name="Zhang H."/>
            <person name="Dai N."/>
            <person name="Sheng W."/>
            <person name="Hou X."/>
            <person name="Wei L."/>
        </authorList>
    </citation>
    <scope>NUCLEOTIDE SEQUENCE</scope>
    <source>
        <strain evidence="12">3651</strain>
        <tissue evidence="12">Leaf</tissue>
    </source>
</reference>
<accession>A0AAE2CWX2</accession>
<feature type="compositionally biased region" description="Basic and acidic residues" evidence="9">
    <location>
        <begin position="624"/>
        <end position="645"/>
    </location>
</feature>
<keyword evidence="3" id="KW-0813">Transport</keyword>
<evidence type="ECO:0000256" key="4">
    <source>
        <dbReference type="ARBA" id="ARBA00022692"/>
    </source>
</evidence>
<organism evidence="12 13">
    <name type="scientific">Sesamum alatum</name>
    <dbReference type="NCBI Taxonomy" id="300844"/>
    <lineage>
        <taxon>Eukaryota</taxon>
        <taxon>Viridiplantae</taxon>
        <taxon>Streptophyta</taxon>
        <taxon>Embryophyta</taxon>
        <taxon>Tracheophyta</taxon>
        <taxon>Spermatophyta</taxon>
        <taxon>Magnoliopsida</taxon>
        <taxon>eudicotyledons</taxon>
        <taxon>Gunneridae</taxon>
        <taxon>Pentapetalae</taxon>
        <taxon>asterids</taxon>
        <taxon>lamiids</taxon>
        <taxon>Lamiales</taxon>
        <taxon>Pedaliaceae</taxon>
        <taxon>Sesamum</taxon>
    </lineage>
</organism>
<comment type="similarity">
    <text evidence="2 8">Belongs to the plant dehydrin family.</text>
</comment>
<reference evidence="12" key="2">
    <citation type="journal article" date="2024" name="Plant">
        <title>Genomic evolution and insights into agronomic trait innovations of Sesamum species.</title>
        <authorList>
            <person name="Miao H."/>
            <person name="Wang L."/>
            <person name="Qu L."/>
            <person name="Liu H."/>
            <person name="Sun Y."/>
            <person name="Le M."/>
            <person name="Wang Q."/>
            <person name="Wei S."/>
            <person name="Zheng Y."/>
            <person name="Lin W."/>
            <person name="Duan Y."/>
            <person name="Cao H."/>
            <person name="Xiong S."/>
            <person name="Wang X."/>
            <person name="Wei L."/>
            <person name="Li C."/>
            <person name="Ma Q."/>
            <person name="Ju M."/>
            <person name="Zhao R."/>
            <person name="Li G."/>
            <person name="Mu C."/>
            <person name="Tian Q."/>
            <person name="Mei H."/>
            <person name="Zhang T."/>
            <person name="Gao T."/>
            <person name="Zhang H."/>
        </authorList>
    </citation>
    <scope>NUCLEOTIDE SEQUENCE</scope>
    <source>
        <strain evidence="12">3651</strain>
    </source>
</reference>
<evidence type="ECO:0000256" key="8">
    <source>
        <dbReference type="RuleBase" id="RU003995"/>
    </source>
</evidence>
<keyword evidence="6 10" id="KW-1133">Transmembrane helix</keyword>
<evidence type="ECO:0000313" key="12">
    <source>
        <dbReference type="EMBL" id="KAK4437582.1"/>
    </source>
</evidence>
<feature type="compositionally biased region" description="Basic and acidic residues" evidence="9">
    <location>
        <begin position="663"/>
        <end position="686"/>
    </location>
</feature>
<evidence type="ECO:0000256" key="7">
    <source>
        <dbReference type="ARBA" id="ARBA00023136"/>
    </source>
</evidence>
<feature type="transmembrane region" description="Helical" evidence="10">
    <location>
        <begin position="208"/>
        <end position="226"/>
    </location>
</feature>
<evidence type="ECO:0000256" key="6">
    <source>
        <dbReference type="ARBA" id="ARBA00022989"/>
    </source>
</evidence>
<dbReference type="PROSITE" id="PS00315">
    <property type="entry name" value="DEHYDRIN_1"/>
    <property type="match status" value="1"/>
</dbReference>
<dbReference type="EMBL" id="JACGWO010000001">
    <property type="protein sequence ID" value="KAK4437582.1"/>
    <property type="molecule type" value="Genomic_DNA"/>
</dbReference>
<feature type="transmembrane region" description="Helical" evidence="10">
    <location>
        <begin position="414"/>
        <end position="434"/>
    </location>
</feature>
<sequence length="730" mass="81038">MLNVRVESNMGSSKVTPVFDQAVLTESGREEHENINNVSETLAVEVLENSTIINIPGDEFSGEKNPQDGWLPITESRKGNTWTATFHLLSSGIGIQALVLPLAFVSLGWFWGILVLSVAYSWQLYTIWLLVNLHEPSPQTGVRYSRFLHLAMVAFGEKLGKWVAMFPVMYLSGGASVMYIITGGSTMEQFYLAMCEDNLKCKAKSLTGAEWFLLFIFLAISIALFLRNLNAAASISLLGSITAIAFCTLLWVLSVSKGRPDDLVDAPIPAHNHDAGGFRNVLNGIGIIALAFRGHNLVLEIQGTLPTNRKQPSRKSMWRGVIISYLLIAMCLFPLAIVGYWAYGNKIPTTGGILSAFTKFHLKSTSKYIIGAMYLIIIVNYLCAFQIYAMPAYENLVRLYVSRKNKPCPSWVRAAAKVFFGGMTYFISVAFPFLPSLGAFTGSIALPLTLAYPCLMWVAIKKPRRFSRMWCINLGLASAGIVLSLMCASAGLWTLIVNGLDANFFKPSFTKSLFQISVLVRRSVVSVCRNQMAEQYPQAHANNASVVPPAEAKDRGCFDFMRKKEDKAQEDLVMTDMNAAKQSTDEEKHTLMDELQHTHSHSSSSSEEEVEEGGERKKRKKKGLKETIKEKLSGDKEGEENEQKDTCVPMEKCNEENAEDASPGEKKGFLEKIKEKLPGQHNKGEEDIQTLPASEHSADGNTKEKKGIMEKIKEKLPGHHKSDENELKKD</sequence>
<feature type="transmembrane region" description="Helical" evidence="10">
    <location>
        <begin position="368"/>
        <end position="393"/>
    </location>
</feature>
<dbReference type="GO" id="GO:0006865">
    <property type="term" value="P:amino acid transport"/>
    <property type="evidence" value="ECO:0007669"/>
    <property type="project" value="UniProtKB-KW"/>
</dbReference>
<feature type="transmembrane region" description="Helical" evidence="10">
    <location>
        <begin position="440"/>
        <end position="460"/>
    </location>
</feature>
<dbReference type="GO" id="GO:0009414">
    <property type="term" value="P:response to water deprivation"/>
    <property type="evidence" value="ECO:0007669"/>
    <property type="project" value="UniProtKB-ARBA"/>
</dbReference>
<evidence type="ECO:0000256" key="10">
    <source>
        <dbReference type="SAM" id="Phobius"/>
    </source>
</evidence>
<keyword evidence="7 10" id="KW-0472">Membrane</keyword>
<comment type="caution">
    <text evidence="12">The sequence shown here is derived from an EMBL/GenBank/DDBJ whole genome shotgun (WGS) entry which is preliminary data.</text>
</comment>
<dbReference type="InterPro" id="IPR030513">
    <property type="entry name" value="Dehydrin_CS"/>
</dbReference>
<keyword evidence="13" id="KW-1185">Reference proteome</keyword>
<comment type="subcellular location">
    <subcellularLocation>
        <location evidence="1">Membrane</location>
    </subcellularLocation>
</comment>
<evidence type="ECO:0000256" key="2">
    <source>
        <dbReference type="ARBA" id="ARBA00008403"/>
    </source>
</evidence>
<evidence type="ECO:0000256" key="3">
    <source>
        <dbReference type="ARBA" id="ARBA00022448"/>
    </source>
</evidence>
<keyword evidence="4 10" id="KW-0812">Transmembrane</keyword>
<feature type="transmembrane region" description="Helical" evidence="10">
    <location>
        <begin position="320"/>
        <end position="343"/>
    </location>
</feature>
<feature type="transmembrane region" description="Helical" evidence="10">
    <location>
        <begin position="98"/>
        <end position="122"/>
    </location>
</feature>
<dbReference type="Pfam" id="PF00257">
    <property type="entry name" value="Dehydrin"/>
    <property type="match status" value="1"/>
</dbReference>
<evidence type="ECO:0000259" key="11">
    <source>
        <dbReference type="Pfam" id="PF01490"/>
    </source>
</evidence>
<dbReference type="InterPro" id="IPR013057">
    <property type="entry name" value="AA_transpt_TM"/>
</dbReference>
<feature type="region of interest" description="Disordered" evidence="9">
    <location>
        <begin position="593"/>
        <end position="730"/>
    </location>
</feature>
<feature type="domain" description="Amino acid transporter transmembrane" evidence="11">
    <location>
        <begin position="78"/>
        <end position="496"/>
    </location>
</feature>
<feature type="transmembrane region" description="Helical" evidence="10">
    <location>
        <begin position="232"/>
        <end position="253"/>
    </location>
</feature>
<protein>
    <submittedName>
        <fullName evidence="12">Lysine histidine transporter-like 8</fullName>
    </submittedName>
</protein>
<evidence type="ECO:0000313" key="13">
    <source>
        <dbReference type="Proteomes" id="UP001293254"/>
    </source>
</evidence>
<name>A0AAE2CWX2_9LAMI</name>
<feature type="compositionally biased region" description="Basic and acidic residues" evidence="9">
    <location>
        <begin position="696"/>
        <end position="730"/>
    </location>
</feature>
<dbReference type="Proteomes" id="UP001293254">
    <property type="component" value="Unassembled WGS sequence"/>
</dbReference>
<dbReference type="InterPro" id="IPR000167">
    <property type="entry name" value="Dehydrin"/>
</dbReference>
<dbReference type="PROSITE" id="PS00823">
    <property type="entry name" value="DEHYDRIN_2"/>
    <property type="match status" value="1"/>
</dbReference>
<dbReference type="GO" id="GO:0016020">
    <property type="term" value="C:membrane"/>
    <property type="evidence" value="ECO:0007669"/>
    <property type="project" value="UniProtKB-SubCell"/>
</dbReference>
<evidence type="ECO:0000256" key="9">
    <source>
        <dbReference type="SAM" id="MobiDB-lite"/>
    </source>
</evidence>
<feature type="transmembrane region" description="Helical" evidence="10">
    <location>
        <begin position="162"/>
        <end position="181"/>
    </location>
</feature>
<proteinExistence type="inferred from homology"/>